<dbReference type="PANTHER" id="PTHR10656">
    <property type="entry name" value="CELL FATE DETERMINING PROTEIN MAB21-RELATED"/>
    <property type="match status" value="1"/>
</dbReference>
<evidence type="ECO:0000256" key="3">
    <source>
        <dbReference type="ARBA" id="ARBA00022679"/>
    </source>
</evidence>
<name>A0A7D9JX74_PARCT</name>
<feature type="domain" description="Mab-21-like nucleotidyltransferase" evidence="9">
    <location>
        <begin position="37"/>
        <end position="200"/>
    </location>
</feature>
<keyword evidence="7" id="KW-0067">ATP-binding</keyword>
<evidence type="ECO:0000256" key="1">
    <source>
        <dbReference type="ARBA" id="ARBA00001946"/>
    </source>
</evidence>
<dbReference type="EMBL" id="CACRXK020023183">
    <property type="protein sequence ID" value="CAB4037522.1"/>
    <property type="molecule type" value="Genomic_DNA"/>
</dbReference>
<evidence type="ECO:0000256" key="8">
    <source>
        <dbReference type="ARBA" id="ARBA00022842"/>
    </source>
</evidence>
<keyword evidence="6" id="KW-0547">Nucleotide-binding</keyword>
<evidence type="ECO:0000259" key="9">
    <source>
        <dbReference type="Pfam" id="PF03281"/>
    </source>
</evidence>
<dbReference type="Pfam" id="PF03281">
    <property type="entry name" value="Mab-21"/>
    <property type="match status" value="1"/>
</dbReference>
<dbReference type="InterPro" id="IPR046903">
    <property type="entry name" value="Mab-21-like_nuc_Trfase"/>
</dbReference>
<evidence type="ECO:0000256" key="6">
    <source>
        <dbReference type="ARBA" id="ARBA00022741"/>
    </source>
</evidence>
<evidence type="ECO:0000256" key="4">
    <source>
        <dbReference type="ARBA" id="ARBA00022695"/>
    </source>
</evidence>
<dbReference type="AlphaFoldDB" id="A0A7D9JX74"/>
<reference evidence="11" key="1">
    <citation type="submission" date="2020-04" db="EMBL/GenBank/DDBJ databases">
        <authorList>
            <person name="Alioto T."/>
            <person name="Alioto T."/>
            <person name="Gomez Garrido J."/>
        </authorList>
    </citation>
    <scope>NUCLEOTIDE SEQUENCE</scope>
    <source>
        <strain evidence="11">A484AB</strain>
    </source>
</reference>
<organism evidence="11 12">
    <name type="scientific">Paramuricea clavata</name>
    <name type="common">Red gorgonian</name>
    <name type="synonym">Violescent sea-whip</name>
    <dbReference type="NCBI Taxonomy" id="317549"/>
    <lineage>
        <taxon>Eukaryota</taxon>
        <taxon>Metazoa</taxon>
        <taxon>Cnidaria</taxon>
        <taxon>Anthozoa</taxon>
        <taxon>Octocorallia</taxon>
        <taxon>Malacalcyonacea</taxon>
        <taxon>Plexauridae</taxon>
        <taxon>Paramuricea</taxon>
    </lineage>
</organism>
<dbReference type="InterPro" id="IPR046906">
    <property type="entry name" value="Mab-21_HhH/H2TH-like"/>
</dbReference>
<dbReference type="Gene3D" id="1.10.1410.40">
    <property type="match status" value="1"/>
</dbReference>
<evidence type="ECO:0000256" key="7">
    <source>
        <dbReference type="ARBA" id="ARBA00022840"/>
    </source>
</evidence>
<dbReference type="SMART" id="SM01265">
    <property type="entry name" value="Mab-21"/>
    <property type="match status" value="1"/>
</dbReference>
<dbReference type="PANTHER" id="PTHR10656:SF42">
    <property type="entry name" value="CYCLIC GMP-AMP SYNTHASE-LIKE PROTEIN-RELATED"/>
    <property type="match status" value="1"/>
</dbReference>
<comment type="similarity">
    <text evidence="2">Belongs to the mab-21 family.</text>
</comment>
<keyword evidence="3" id="KW-0808">Transferase</keyword>
<evidence type="ECO:0000259" key="10">
    <source>
        <dbReference type="Pfam" id="PF20266"/>
    </source>
</evidence>
<evidence type="ECO:0000313" key="12">
    <source>
        <dbReference type="Proteomes" id="UP001152795"/>
    </source>
</evidence>
<gene>
    <name evidence="11" type="ORF">PACLA_8A013437</name>
</gene>
<evidence type="ECO:0000313" key="11">
    <source>
        <dbReference type="EMBL" id="CAB4037522.1"/>
    </source>
</evidence>
<comment type="caution">
    <text evidence="11">The sequence shown here is derived from an EMBL/GenBank/DDBJ whole genome shotgun (WGS) entry which is preliminary data.</text>
</comment>
<dbReference type="GO" id="GO:0005524">
    <property type="term" value="F:ATP binding"/>
    <property type="evidence" value="ECO:0007669"/>
    <property type="project" value="UniProtKB-KW"/>
</dbReference>
<comment type="cofactor">
    <cofactor evidence="1">
        <name>Mg(2+)</name>
        <dbReference type="ChEBI" id="CHEBI:18420"/>
    </cofactor>
</comment>
<accession>A0A7D9JX74</accession>
<dbReference type="Gene3D" id="3.30.460.90">
    <property type="match status" value="1"/>
</dbReference>
<dbReference type="OrthoDB" id="6054650at2759"/>
<keyword evidence="12" id="KW-1185">Reference proteome</keyword>
<dbReference type="InterPro" id="IPR024810">
    <property type="entry name" value="MAB21L/cGLR"/>
</dbReference>
<dbReference type="GO" id="GO:0016779">
    <property type="term" value="F:nucleotidyltransferase activity"/>
    <property type="evidence" value="ECO:0007669"/>
    <property type="project" value="UniProtKB-KW"/>
</dbReference>
<keyword evidence="5" id="KW-0479">Metal-binding</keyword>
<dbReference type="GO" id="GO:0046872">
    <property type="term" value="F:metal ion binding"/>
    <property type="evidence" value="ECO:0007669"/>
    <property type="project" value="UniProtKB-KW"/>
</dbReference>
<evidence type="ECO:0000256" key="2">
    <source>
        <dbReference type="ARBA" id="ARBA00008307"/>
    </source>
</evidence>
<dbReference type="Pfam" id="PF20266">
    <property type="entry name" value="Mab-21_C"/>
    <property type="match status" value="1"/>
</dbReference>
<dbReference type="Proteomes" id="UP001152795">
    <property type="component" value="Unassembled WGS sequence"/>
</dbReference>
<protein>
    <submittedName>
        <fullName evidence="11">Uncharacterized protein</fullName>
    </submittedName>
</protein>
<feature type="domain" description="Mab-21-like HhH/H2TH-like" evidence="10">
    <location>
        <begin position="209"/>
        <end position="295"/>
    </location>
</feature>
<keyword evidence="4" id="KW-0548">Nucleotidyltransferase</keyword>
<evidence type="ECO:0000256" key="5">
    <source>
        <dbReference type="ARBA" id="ARBA00022723"/>
    </source>
</evidence>
<keyword evidence="8" id="KW-0460">Magnesium</keyword>
<sequence>MVRVKTYVTKRITEITDIMKNADNCFDLVQLRGSAEEDLKVYHPDEFDFVLYNQKWKDKIVFNEKQSLPGFAYAIRKGTTCLDKYQLKDPKGAIDPIQVRAHMKNLVEKAVKKLKIKTDVIEVGPAINFEIPSREAAFPKIDIDLVFYIQQKNWPASATTNISPQLKAVGVGLVPKVLEAPDDTRLWQISFSAIEIKLFKDIDADGGIRKKLQKIMKYLKLATEWPKTLASYHLKNVLMKMNYDHPEKAYWTESNLVPRFREFINKFLSALKVGNLPSFFVPTRNLFRGKDLTEAIQKVEKLIETIKTNPNSLFPPHL</sequence>
<proteinExistence type="inferred from homology"/>